<dbReference type="EMBL" id="JAVDQZ010000005">
    <property type="protein sequence ID" value="MDR6427585.1"/>
    <property type="molecule type" value="Genomic_DNA"/>
</dbReference>
<comment type="caution">
    <text evidence="2">The sequence shown here is derived from an EMBL/GenBank/DDBJ whole genome shotgun (WGS) entry which is preliminary data.</text>
</comment>
<protein>
    <submittedName>
        <fullName evidence="2">Uncharacterized protein</fullName>
    </submittedName>
</protein>
<evidence type="ECO:0000256" key="1">
    <source>
        <dbReference type="SAM" id="MobiDB-lite"/>
    </source>
</evidence>
<feature type="region of interest" description="Disordered" evidence="1">
    <location>
        <begin position="22"/>
        <end position="48"/>
    </location>
</feature>
<feature type="compositionally biased region" description="Basic residues" evidence="1">
    <location>
        <begin position="111"/>
        <end position="124"/>
    </location>
</feature>
<dbReference type="Proteomes" id="UP001184828">
    <property type="component" value="Unassembled WGS sequence"/>
</dbReference>
<name>A0AAE3XZG4_VARPD</name>
<reference evidence="2" key="1">
    <citation type="submission" date="2023-07" db="EMBL/GenBank/DDBJ databases">
        <title>Sorghum-associated microbial communities from plants grown in Nebraska, USA.</title>
        <authorList>
            <person name="Schachtman D."/>
        </authorList>
    </citation>
    <scope>NUCLEOTIDE SEQUENCE</scope>
    <source>
        <strain evidence="2">DS2114</strain>
    </source>
</reference>
<dbReference type="RefSeq" id="WP_192324210.1">
    <property type="nucleotide sequence ID" value="NZ_JAUSRU010000004.1"/>
</dbReference>
<proteinExistence type="predicted"/>
<sequence length="124" mass="13514">MLTIDQKEAILRWAGVSTPAFPSPGVLWRQQRQHDAAPSSRTNPHAVLDPGTAAKQWAHAINTLFVAYSAARAARSLRKAEEARQLSVLRQLQCHAGADTETGNAAASGARKVRRPRRRSHAMG</sequence>
<evidence type="ECO:0000313" key="2">
    <source>
        <dbReference type="EMBL" id="MDR6427585.1"/>
    </source>
</evidence>
<organism evidence="2 3">
    <name type="scientific">Variovorax paradoxus</name>
    <dbReference type="NCBI Taxonomy" id="34073"/>
    <lineage>
        <taxon>Bacteria</taxon>
        <taxon>Pseudomonadati</taxon>
        <taxon>Pseudomonadota</taxon>
        <taxon>Betaproteobacteria</taxon>
        <taxon>Burkholderiales</taxon>
        <taxon>Comamonadaceae</taxon>
        <taxon>Variovorax</taxon>
    </lineage>
</organism>
<dbReference type="AlphaFoldDB" id="A0AAE3XZG4"/>
<gene>
    <name evidence="2" type="ORF">J2738_003740</name>
</gene>
<accession>A0AAE3XZG4</accession>
<feature type="region of interest" description="Disordered" evidence="1">
    <location>
        <begin position="95"/>
        <end position="124"/>
    </location>
</feature>
<evidence type="ECO:0000313" key="3">
    <source>
        <dbReference type="Proteomes" id="UP001184828"/>
    </source>
</evidence>